<reference evidence="3 4" key="1">
    <citation type="submission" date="2015-10" db="EMBL/GenBank/DDBJ databases">
        <title>Candidatus Desulfofervidus auxilii, a hydrogenotrophic sulfate-reducing bacterium involved in the thermophilic anaerobic oxidation of methane.</title>
        <authorList>
            <person name="Krukenberg V."/>
            <person name="Richter M."/>
            <person name="Wegener G."/>
        </authorList>
    </citation>
    <scope>NUCLEOTIDE SEQUENCE [LARGE SCALE GENOMIC DNA]</scope>
    <source>
        <strain evidence="3 4">HS1</strain>
    </source>
</reference>
<dbReference type="InterPro" id="IPR006286">
    <property type="entry name" value="C56_PfpI-like"/>
</dbReference>
<keyword evidence="3" id="KW-0645">Protease</keyword>
<dbReference type="Proteomes" id="UP000070560">
    <property type="component" value="Chromosome"/>
</dbReference>
<dbReference type="PANTHER" id="PTHR42733">
    <property type="entry name" value="DJ-1 PROTEIN"/>
    <property type="match status" value="1"/>
</dbReference>
<proteinExistence type="inferred from homology"/>
<protein>
    <submittedName>
        <fullName evidence="3">Intracellular protease, PfpI family</fullName>
    </submittedName>
</protein>
<dbReference type="GO" id="GO:0006508">
    <property type="term" value="P:proteolysis"/>
    <property type="evidence" value="ECO:0007669"/>
    <property type="project" value="UniProtKB-KW"/>
</dbReference>
<organism evidence="3 4">
    <name type="scientific">Desulfofervidus auxilii</name>
    <dbReference type="NCBI Taxonomy" id="1621989"/>
    <lineage>
        <taxon>Bacteria</taxon>
        <taxon>Pseudomonadati</taxon>
        <taxon>Thermodesulfobacteriota</taxon>
        <taxon>Candidatus Desulfofervidia</taxon>
        <taxon>Candidatus Desulfofervidales</taxon>
        <taxon>Candidatus Desulfofervidaceae</taxon>
        <taxon>Candidatus Desulfofervidus</taxon>
    </lineage>
</organism>
<dbReference type="Gene3D" id="3.40.50.880">
    <property type="match status" value="1"/>
</dbReference>
<dbReference type="InterPro" id="IPR029062">
    <property type="entry name" value="Class_I_gatase-like"/>
</dbReference>
<dbReference type="CDD" id="cd03134">
    <property type="entry name" value="GATase1_PfpI_like"/>
    <property type="match status" value="1"/>
</dbReference>
<dbReference type="GO" id="GO:0008233">
    <property type="term" value="F:peptidase activity"/>
    <property type="evidence" value="ECO:0007669"/>
    <property type="project" value="UniProtKB-KW"/>
</dbReference>
<sequence>MTKKIGILVADLYQDLEVWYPLLRLKEAGIEVIVIGAEKNKVYKSKHGYEIKSDISAKEIKAETLDGLIIPGGYAPDIMRRYPEMVNLVKTIYEQGKVVAAICHGGWMLASAKILSGKTVTSFFAIKDDLEHAGARFVDAEVVVDGNLITSRKPEDLPMFVKEIIKALQD</sequence>
<keyword evidence="3" id="KW-0378">Hydrolase</keyword>
<dbReference type="AlphaFoldDB" id="A0A7U4THV8"/>
<name>A0A7U4THV8_DESA2</name>
<comment type="similarity">
    <text evidence="1">Belongs to the peptidase C56 family.</text>
</comment>
<dbReference type="PROSITE" id="PS51276">
    <property type="entry name" value="PEPTIDASE_C56_PFPI"/>
    <property type="match status" value="1"/>
</dbReference>
<accession>A0A7U4THV8</accession>
<gene>
    <name evidence="3" type="ORF">HS1_000817</name>
</gene>
<feature type="domain" description="DJ-1/PfpI" evidence="2">
    <location>
        <begin position="3"/>
        <end position="166"/>
    </location>
</feature>
<dbReference type="SUPFAM" id="SSF52317">
    <property type="entry name" value="Class I glutamine amidotransferase-like"/>
    <property type="match status" value="1"/>
</dbReference>
<evidence type="ECO:0000313" key="4">
    <source>
        <dbReference type="Proteomes" id="UP000070560"/>
    </source>
</evidence>
<dbReference type="Pfam" id="PF01965">
    <property type="entry name" value="DJ-1_PfpI"/>
    <property type="match status" value="1"/>
</dbReference>
<dbReference type="OrthoDB" id="9792284at2"/>
<dbReference type="InterPro" id="IPR002818">
    <property type="entry name" value="DJ-1/PfpI"/>
</dbReference>
<dbReference type="RefSeq" id="WP_066061305.1">
    <property type="nucleotide sequence ID" value="NZ_CP013015.1"/>
</dbReference>
<dbReference type="NCBIfam" id="TIGR01382">
    <property type="entry name" value="PfpI"/>
    <property type="match status" value="1"/>
</dbReference>
<keyword evidence="4" id="KW-1185">Reference proteome</keyword>
<dbReference type="KEGG" id="daw:HS1_000817"/>
<evidence type="ECO:0000256" key="1">
    <source>
        <dbReference type="ARBA" id="ARBA00008542"/>
    </source>
</evidence>
<dbReference type="PANTHER" id="PTHR42733:SF13">
    <property type="entry name" value="DJ-1_PFPI DOMAIN-CONTAINING PROTEIN"/>
    <property type="match status" value="1"/>
</dbReference>
<evidence type="ECO:0000313" key="3">
    <source>
        <dbReference type="EMBL" id="AMM40621.1"/>
    </source>
</evidence>
<dbReference type="EMBL" id="CP013015">
    <property type="protein sequence ID" value="AMM40621.1"/>
    <property type="molecule type" value="Genomic_DNA"/>
</dbReference>
<evidence type="ECO:0000259" key="2">
    <source>
        <dbReference type="Pfam" id="PF01965"/>
    </source>
</evidence>